<accession>D8R1X8</accession>
<feature type="region of interest" description="Disordered" evidence="1">
    <location>
        <begin position="105"/>
        <end position="139"/>
    </location>
</feature>
<protein>
    <submittedName>
        <fullName evidence="2">Uncharacterized protein</fullName>
    </submittedName>
</protein>
<proteinExistence type="predicted"/>
<dbReference type="InParanoid" id="D8R1X8"/>
<name>D8R1X8_SELML</name>
<dbReference type="EMBL" id="GL377570">
    <property type="protein sequence ID" value="EFJ33630.1"/>
    <property type="molecule type" value="Genomic_DNA"/>
</dbReference>
<feature type="compositionally biased region" description="Basic and acidic residues" evidence="1">
    <location>
        <begin position="1"/>
        <end position="14"/>
    </location>
</feature>
<reference evidence="2 3" key="1">
    <citation type="journal article" date="2011" name="Science">
        <title>The Selaginella genome identifies genetic changes associated with the evolution of vascular plants.</title>
        <authorList>
            <person name="Banks J.A."/>
            <person name="Nishiyama T."/>
            <person name="Hasebe M."/>
            <person name="Bowman J.L."/>
            <person name="Gribskov M."/>
            <person name="dePamphilis C."/>
            <person name="Albert V.A."/>
            <person name="Aono N."/>
            <person name="Aoyama T."/>
            <person name="Ambrose B.A."/>
            <person name="Ashton N.W."/>
            <person name="Axtell M.J."/>
            <person name="Barker E."/>
            <person name="Barker M.S."/>
            <person name="Bennetzen J.L."/>
            <person name="Bonawitz N.D."/>
            <person name="Chapple C."/>
            <person name="Cheng C."/>
            <person name="Correa L.G."/>
            <person name="Dacre M."/>
            <person name="DeBarry J."/>
            <person name="Dreyer I."/>
            <person name="Elias M."/>
            <person name="Engstrom E.M."/>
            <person name="Estelle M."/>
            <person name="Feng L."/>
            <person name="Finet C."/>
            <person name="Floyd S.K."/>
            <person name="Frommer W.B."/>
            <person name="Fujita T."/>
            <person name="Gramzow L."/>
            <person name="Gutensohn M."/>
            <person name="Harholt J."/>
            <person name="Hattori M."/>
            <person name="Heyl A."/>
            <person name="Hirai T."/>
            <person name="Hiwatashi Y."/>
            <person name="Ishikawa M."/>
            <person name="Iwata M."/>
            <person name="Karol K.G."/>
            <person name="Koehler B."/>
            <person name="Kolukisaoglu U."/>
            <person name="Kubo M."/>
            <person name="Kurata T."/>
            <person name="Lalonde S."/>
            <person name="Li K."/>
            <person name="Li Y."/>
            <person name="Litt A."/>
            <person name="Lyons E."/>
            <person name="Manning G."/>
            <person name="Maruyama T."/>
            <person name="Michael T.P."/>
            <person name="Mikami K."/>
            <person name="Miyazaki S."/>
            <person name="Morinaga S."/>
            <person name="Murata T."/>
            <person name="Mueller-Roeber B."/>
            <person name="Nelson D.R."/>
            <person name="Obara M."/>
            <person name="Oguri Y."/>
            <person name="Olmstead R.G."/>
            <person name="Onodera N."/>
            <person name="Petersen B.L."/>
            <person name="Pils B."/>
            <person name="Prigge M."/>
            <person name="Rensing S.A."/>
            <person name="Riano-Pachon D.M."/>
            <person name="Roberts A.W."/>
            <person name="Sato Y."/>
            <person name="Scheller H.V."/>
            <person name="Schulz B."/>
            <person name="Schulz C."/>
            <person name="Shakirov E.V."/>
            <person name="Shibagaki N."/>
            <person name="Shinohara N."/>
            <person name="Shippen D.E."/>
            <person name="Soerensen I."/>
            <person name="Sotooka R."/>
            <person name="Sugimoto N."/>
            <person name="Sugita M."/>
            <person name="Sumikawa N."/>
            <person name="Tanurdzic M."/>
            <person name="Theissen G."/>
            <person name="Ulvskov P."/>
            <person name="Wakazuki S."/>
            <person name="Weng J.K."/>
            <person name="Willats W.W."/>
            <person name="Wipf D."/>
            <person name="Wolf P.G."/>
            <person name="Yang L."/>
            <person name="Zimmer A.D."/>
            <person name="Zhu Q."/>
            <person name="Mitros T."/>
            <person name="Hellsten U."/>
            <person name="Loque D."/>
            <person name="Otillar R."/>
            <person name="Salamov A."/>
            <person name="Schmutz J."/>
            <person name="Shapiro H."/>
            <person name="Lindquist E."/>
            <person name="Lucas S."/>
            <person name="Rokhsar D."/>
            <person name="Grigoriev I.V."/>
        </authorList>
    </citation>
    <scope>NUCLEOTIDE SEQUENCE [LARGE SCALE GENOMIC DNA]</scope>
</reference>
<sequence>MEIGEKSGRVEHHGMATIPPRAHSARVVSSDGDDAGSNRDRAELGEVVAAMAGTRQHWKPVDALAVDASTAQEEHSGARVLGRETVGELVLRDLGVVRVAGIAKEGVGDGDPFRPATSGVNEGDGLGPPRPAWPIALEG</sequence>
<organism evidence="3">
    <name type="scientific">Selaginella moellendorffii</name>
    <name type="common">Spikemoss</name>
    <dbReference type="NCBI Taxonomy" id="88036"/>
    <lineage>
        <taxon>Eukaryota</taxon>
        <taxon>Viridiplantae</taxon>
        <taxon>Streptophyta</taxon>
        <taxon>Embryophyta</taxon>
        <taxon>Tracheophyta</taxon>
        <taxon>Lycopodiopsida</taxon>
        <taxon>Selaginellales</taxon>
        <taxon>Selaginellaceae</taxon>
        <taxon>Selaginella</taxon>
    </lineage>
</organism>
<evidence type="ECO:0000313" key="3">
    <source>
        <dbReference type="Proteomes" id="UP000001514"/>
    </source>
</evidence>
<evidence type="ECO:0000256" key="1">
    <source>
        <dbReference type="SAM" id="MobiDB-lite"/>
    </source>
</evidence>
<keyword evidence="3" id="KW-1185">Reference proteome</keyword>
<dbReference type="Proteomes" id="UP000001514">
    <property type="component" value="Unassembled WGS sequence"/>
</dbReference>
<evidence type="ECO:0000313" key="2">
    <source>
        <dbReference type="EMBL" id="EFJ33630.1"/>
    </source>
</evidence>
<dbReference type="AlphaFoldDB" id="D8R1X8"/>
<dbReference type="HOGENOM" id="CLU_1848531_0_0_1"/>
<feature type="region of interest" description="Disordered" evidence="1">
    <location>
        <begin position="1"/>
        <end position="39"/>
    </location>
</feature>
<dbReference type="KEGG" id="smo:SELMODRAFT_406301"/>
<gene>
    <name evidence="2" type="ORF">SELMODRAFT_406301</name>
</gene>
<dbReference type="Gramene" id="EFJ33630">
    <property type="protein sequence ID" value="EFJ33630"/>
    <property type="gene ID" value="SELMODRAFT_406301"/>
</dbReference>